<evidence type="ECO:0000259" key="7">
    <source>
        <dbReference type="Pfam" id="PF08340"/>
    </source>
</evidence>
<evidence type="ECO:0000259" key="6">
    <source>
        <dbReference type="Pfam" id="PF03755"/>
    </source>
</evidence>
<dbReference type="Proteomes" id="UP000469125">
    <property type="component" value="Unassembled WGS sequence"/>
</dbReference>
<accession>A0A6N8FIR0</accession>
<dbReference type="GO" id="GO:0004521">
    <property type="term" value="F:RNA endonuclease activity"/>
    <property type="evidence" value="ECO:0007669"/>
    <property type="project" value="InterPro"/>
</dbReference>
<dbReference type="InterPro" id="IPR005229">
    <property type="entry name" value="YicC/YloC-like"/>
</dbReference>
<evidence type="ECO:0000256" key="1">
    <source>
        <dbReference type="ARBA" id="ARBA00001968"/>
    </source>
</evidence>
<gene>
    <name evidence="8" type="ORF">GMD78_14070</name>
</gene>
<name>A0A6N8FIR0_9BACI</name>
<evidence type="ECO:0000256" key="3">
    <source>
        <dbReference type="ARBA" id="ARBA00022759"/>
    </source>
</evidence>
<evidence type="ECO:0000256" key="4">
    <source>
        <dbReference type="ARBA" id="ARBA00022801"/>
    </source>
</evidence>
<keyword evidence="9" id="KW-1185">Reference proteome</keyword>
<sequence length="293" mass="34263">MVMSMTGYGRESIEMENTTITVEIRTVNHRFLDFTPKIPRSLLYLEDKIKKVAQSHFNRGRIEVFISIEGEKFVQKKLHTDWELMDQFFSDIQEARNRYQLSGEIPVTMLTSIPELITLQENDSQPTGLQEAIIQSIEKACIQVNKRRLEEGQFLSNDILERVKTIRSMVLLLETRRSEVIEEYRSRIHSRIEEYIDESPTVDANRIHQEIAILAEKGDITEEITRLLSHLNHFEELMKTDEPIGRKLDFILQEMHRETNTIGSKSTDSQIGEWTVSLKSDIEKIKEQIQNIE</sequence>
<dbReference type="InterPro" id="IPR013551">
    <property type="entry name" value="YicC-like_C"/>
</dbReference>
<evidence type="ECO:0000313" key="9">
    <source>
        <dbReference type="Proteomes" id="UP000469125"/>
    </source>
</evidence>
<protein>
    <submittedName>
        <fullName evidence="8">YicC family protein</fullName>
    </submittedName>
</protein>
<dbReference type="Pfam" id="PF03755">
    <property type="entry name" value="YicC-like_N"/>
    <property type="match status" value="1"/>
</dbReference>
<organism evidence="8 9">
    <name type="scientific">Ornithinibacillus caprae</name>
    <dbReference type="NCBI Taxonomy" id="2678566"/>
    <lineage>
        <taxon>Bacteria</taxon>
        <taxon>Bacillati</taxon>
        <taxon>Bacillota</taxon>
        <taxon>Bacilli</taxon>
        <taxon>Bacillales</taxon>
        <taxon>Bacillaceae</taxon>
        <taxon>Ornithinibacillus</taxon>
    </lineage>
</organism>
<keyword evidence="2" id="KW-0540">Nuclease</keyword>
<dbReference type="EMBL" id="WOCA01000012">
    <property type="protein sequence ID" value="MUK89490.1"/>
    <property type="molecule type" value="Genomic_DNA"/>
</dbReference>
<dbReference type="NCBIfam" id="TIGR00255">
    <property type="entry name" value="YicC/YloC family endoribonuclease"/>
    <property type="match status" value="1"/>
</dbReference>
<comment type="caution">
    <text evidence="8">The sequence shown here is derived from an EMBL/GenBank/DDBJ whole genome shotgun (WGS) entry which is preliminary data.</text>
</comment>
<comment type="cofactor">
    <cofactor evidence="1">
        <name>a divalent metal cation</name>
        <dbReference type="ChEBI" id="CHEBI:60240"/>
    </cofactor>
</comment>
<evidence type="ECO:0000256" key="2">
    <source>
        <dbReference type="ARBA" id="ARBA00022722"/>
    </source>
</evidence>
<proteinExistence type="inferred from homology"/>
<dbReference type="GO" id="GO:0016787">
    <property type="term" value="F:hydrolase activity"/>
    <property type="evidence" value="ECO:0007669"/>
    <property type="project" value="UniProtKB-KW"/>
</dbReference>
<comment type="similarity">
    <text evidence="5">Belongs to the YicC/YloC family.</text>
</comment>
<evidence type="ECO:0000256" key="5">
    <source>
        <dbReference type="ARBA" id="ARBA00035648"/>
    </source>
</evidence>
<dbReference type="InterPro" id="IPR013527">
    <property type="entry name" value="YicC-like_N"/>
</dbReference>
<keyword evidence="3" id="KW-0255">Endonuclease</keyword>
<evidence type="ECO:0000313" key="8">
    <source>
        <dbReference type="EMBL" id="MUK89490.1"/>
    </source>
</evidence>
<reference evidence="8 9" key="1">
    <citation type="submission" date="2019-11" db="EMBL/GenBank/DDBJ databases">
        <authorList>
            <person name="Li X."/>
        </authorList>
    </citation>
    <scope>NUCLEOTIDE SEQUENCE [LARGE SCALE GENOMIC DNA]</scope>
    <source>
        <strain evidence="8 9">L9</strain>
    </source>
</reference>
<dbReference type="RefSeq" id="WP_155669577.1">
    <property type="nucleotide sequence ID" value="NZ_WOCA01000012.1"/>
</dbReference>
<feature type="domain" description="Endoribonuclease YicC-like N-terminal" evidence="6">
    <location>
        <begin position="3"/>
        <end position="156"/>
    </location>
</feature>
<feature type="domain" description="Endoribonuclease YicC-like C-terminal" evidence="7">
    <location>
        <begin position="174"/>
        <end position="293"/>
    </location>
</feature>
<dbReference type="AlphaFoldDB" id="A0A6N8FIR0"/>
<dbReference type="PANTHER" id="PTHR30636">
    <property type="entry name" value="UPF0701 PROTEIN YICC"/>
    <property type="match status" value="1"/>
</dbReference>
<keyword evidence="4" id="KW-0378">Hydrolase</keyword>
<dbReference type="Pfam" id="PF08340">
    <property type="entry name" value="YicC-like_C"/>
    <property type="match status" value="1"/>
</dbReference>
<dbReference type="PANTHER" id="PTHR30636:SF3">
    <property type="entry name" value="UPF0701 PROTEIN YICC"/>
    <property type="match status" value="1"/>
</dbReference>